<dbReference type="SUPFAM" id="SSF53335">
    <property type="entry name" value="S-adenosyl-L-methionine-dependent methyltransferases"/>
    <property type="match status" value="1"/>
</dbReference>
<dbReference type="AlphaFoldDB" id="A0A7S0SB76"/>
<dbReference type="GO" id="GO:0008276">
    <property type="term" value="F:protein methyltransferase activity"/>
    <property type="evidence" value="ECO:0007669"/>
    <property type="project" value="InterPro"/>
</dbReference>
<dbReference type="InterPro" id="IPR004556">
    <property type="entry name" value="HemK-like"/>
</dbReference>
<dbReference type="InterPro" id="IPR002052">
    <property type="entry name" value="DNA_methylase_N6_adenine_CS"/>
</dbReference>
<keyword evidence="1" id="KW-0489">Methyltransferase</keyword>
<dbReference type="NCBIfam" id="TIGR00536">
    <property type="entry name" value="hemK_fam"/>
    <property type="match status" value="1"/>
</dbReference>
<dbReference type="GO" id="GO:0032259">
    <property type="term" value="P:methylation"/>
    <property type="evidence" value="ECO:0007669"/>
    <property type="project" value="UniProtKB-KW"/>
</dbReference>
<dbReference type="EMBL" id="HBFC01008245">
    <property type="protein sequence ID" value="CAD8702026.1"/>
    <property type="molecule type" value="Transcribed_RNA"/>
</dbReference>
<dbReference type="GO" id="GO:0003676">
    <property type="term" value="F:nucleic acid binding"/>
    <property type="evidence" value="ECO:0007669"/>
    <property type="project" value="InterPro"/>
</dbReference>
<dbReference type="InterPro" id="IPR052663">
    <property type="entry name" value="RF_glutamine_MTase_cyano"/>
</dbReference>
<dbReference type="PANTHER" id="PTHR47441">
    <property type="match status" value="1"/>
</dbReference>
<evidence type="ECO:0000313" key="4">
    <source>
        <dbReference type="EMBL" id="CAD8702026.1"/>
    </source>
</evidence>
<keyword evidence="2" id="KW-0808">Transferase</keyword>
<gene>
    <name evidence="4" type="ORF">MANT1106_LOCUS4708</name>
</gene>
<evidence type="ECO:0000256" key="1">
    <source>
        <dbReference type="ARBA" id="ARBA00022603"/>
    </source>
</evidence>
<evidence type="ECO:0008006" key="5">
    <source>
        <dbReference type="Google" id="ProtNLM"/>
    </source>
</evidence>
<dbReference type="InterPro" id="IPR029063">
    <property type="entry name" value="SAM-dependent_MTases_sf"/>
</dbReference>
<sequence>MHCSMHCSMHRVLHYSMPPNSIARASSGLHQHLGTACIFRSISSTGPSALWRSLWRLQIGSPRATRRASSERESVPLLELDGVVVVSTAQVRDWRDWARTQAATEMAQRGTGFDSGSDDGSPSLDSLCIEVDWLVEDAVAGIRDHAPSDGDGAWRELGRAVRLGGLPAGGRVLLREELDQLRRMWTRRLRERVPVQYITGSCHWRDFVFVVTPAVLIPRPETELMVDFAADALKRRPALADSPWLDLGTGSGALAIGIAAEIARMKRSRHPAWSVGAGEDDAIVHAVDLSPAAAAVARRNAARNAETTGGGGGGVRVHEGSWYQPLKSLVLAQASAHEKGGDGGCFAGIVSNPPYIPSADMPMLQPEVRLHEPWLALEGGTGLGLDAMLPICAGAAVHLLPGGFLALETNGGEQARDVVSILDGLAVFEDIQIRRDYCGIDRFVTAYRRLQG</sequence>
<dbReference type="PROSITE" id="PS00092">
    <property type="entry name" value="N6_MTASE"/>
    <property type="match status" value="1"/>
</dbReference>
<evidence type="ECO:0000256" key="2">
    <source>
        <dbReference type="ARBA" id="ARBA00022679"/>
    </source>
</evidence>
<dbReference type="PANTHER" id="PTHR47441:SF3">
    <property type="entry name" value="RELEASE FACTOR GLUTAMINE METHYLTRANSFERASE"/>
    <property type="match status" value="1"/>
</dbReference>
<protein>
    <recommendedName>
        <fullName evidence="5">Peptide chain release factor N(5)-glutamine methyltransferase</fullName>
    </recommendedName>
</protein>
<evidence type="ECO:0000256" key="3">
    <source>
        <dbReference type="ARBA" id="ARBA00022691"/>
    </source>
</evidence>
<reference evidence="4" key="1">
    <citation type="submission" date="2021-01" db="EMBL/GenBank/DDBJ databases">
        <authorList>
            <person name="Corre E."/>
            <person name="Pelletier E."/>
            <person name="Niang G."/>
            <person name="Scheremetjew M."/>
            <person name="Finn R."/>
            <person name="Kale V."/>
            <person name="Holt S."/>
            <person name="Cochrane G."/>
            <person name="Meng A."/>
            <person name="Brown T."/>
            <person name="Cohen L."/>
        </authorList>
    </citation>
    <scope>NUCLEOTIDE SEQUENCE</scope>
    <source>
        <strain evidence="4">SL-175</strain>
    </source>
</reference>
<proteinExistence type="predicted"/>
<dbReference type="Gene3D" id="3.40.50.150">
    <property type="entry name" value="Vaccinia Virus protein VP39"/>
    <property type="match status" value="1"/>
</dbReference>
<keyword evidence="3" id="KW-0949">S-adenosyl-L-methionine</keyword>
<accession>A0A7S0SB76</accession>
<name>A0A7S0SB76_9CHLO</name>
<organism evidence="4">
    <name type="scientific">Mantoniella antarctica</name>
    <dbReference type="NCBI Taxonomy" id="81844"/>
    <lineage>
        <taxon>Eukaryota</taxon>
        <taxon>Viridiplantae</taxon>
        <taxon>Chlorophyta</taxon>
        <taxon>Mamiellophyceae</taxon>
        <taxon>Mamiellales</taxon>
        <taxon>Mamiellaceae</taxon>
        <taxon>Mantoniella</taxon>
    </lineage>
</organism>